<keyword evidence="2" id="KW-1185">Reference proteome</keyword>
<comment type="caution">
    <text evidence="1">The sequence shown here is derived from an EMBL/GenBank/DDBJ whole genome shotgun (WGS) entry which is preliminary data.</text>
</comment>
<protein>
    <submittedName>
        <fullName evidence="1">Uncharacterized protein</fullName>
    </submittedName>
</protein>
<dbReference type="AlphaFoldDB" id="A0A5C5XH48"/>
<proteinExistence type="predicted"/>
<reference evidence="1 2" key="1">
    <citation type="submission" date="2019-02" db="EMBL/GenBank/DDBJ databases">
        <title>Deep-cultivation of Planctomycetes and their phenomic and genomic characterization uncovers novel biology.</title>
        <authorList>
            <person name="Wiegand S."/>
            <person name="Jogler M."/>
            <person name="Boedeker C."/>
            <person name="Pinto D."/>
            <person name="Vollmers J."/>
            <person name="Rivas-Marin E."/>
            <person name="Kohn T."/>
            <person name="Peeters S.H."/>
            <person name="Heuer A."/>
            <person name="Rast P."/>
            <person name="Oberbeckmann S."/>
            <person name="Bunk B."/>
            <person name="Jeske O."/>
            <person name="Meyerdierks A."/>
            <person name="Storesund J.E."/>
            <person name="Kallscheuer N."/>
            <person name="Luecker S."/>
            <person name="Lage O.M."/>
            <person name="Pohl T."/>
            <person name="Merkel B.J."/>
            <person name="Hornburger P."/>
            <person name="Mueller R.-W."/>
            <person name="Bruemmer F."/>
            <person name="Labrenz M."/>
            <person name="Spormann A.M."/>
            <person name="Op Den Camp H."/>
            <person name="Overmann J."/>
            <person name="Amann R."/>
            <person name="Jetten M.S.M."/>
            <person name="Mascher T."/>
            <person name="Medema M.H."/>
            <person name="Devos D.P."/>
            <person name="Kaster A.-K."/>
            <person name="Ovreas L."/>
            <person name="Rohde M."/>
            <person name="Galperin M.Y."/>
            <person name="Jogler C."/>
        </authorList>
    </citation>
    <scope>NUCLEOTIDE SEQUENCE [LARGE SCALE GENOMIC DNA]</scope>
    <source>
        <strain evidence="1 2">Pan54</strain>
    </source>
</reference>
<name>A0A5C5XH48_9PLAN</name>
<dbReference type="EMBL" id="SJPG01000001">
    <property type="protein sequence ID" value="TWT62154.1"/>
    <property type="molecule type" value="Genomic_DNA"/>
</dbReference>
<sequence length="72" mass="8398">MRRFICILILVAIAGTQVGCFVPIWSAERDRRARQLIYQSESFRHVPNIWERIWGLDMPDLATPYRTHGGVI</sequence>
<dbReference type="Proteomes" id="UP000316095">
    <property type="component" value="Unassembled WGS sequence"/>
</dbReference>
<evidence type="ECO:0000313" key="2">
    <source>
        <dbReference type="Proteomes" id="UP000316095"/>
    </source>
</evidence>
<organism evidence="1 2">
    <name type="scientific">Rubinisphaera italica</name>
    <dbReference type="NCBI Taxonomy" id="2527969"/>
    <lineage>
        <taxon>Bacteria</taxon>
        <taxon>Pseudomonadati</taxon>
        <taxon>Planctomycetota</taxon>
        <taxon>Planctomycetia</taxon>
        <taxon>Planctomycetales</taxon>
        <taxon>Planctomycetaceae</taxon>
        <taxon>Rubinisphaera</taxon>
    </lineage>
</organism>
<accession>A0A5C5XH48</accession>
<dbReference type="RefSeq" id="WP_146504043.1">
    <property type="nucleotide sequence ID" value="NZ_SJPG01000001.1"/>
</dbReference>
<dbReference type="OrthoDB" id="285838at2"/>
<gene>
    <name evidence="1" type="ORF">Pan54_28950</name>
</gene>
<evidence type="ECO:0000313" key="1">
    <source>
        <dbReference type="EMBL" id="TWT62154.1"/>
    </source>
</evidence>